<accession>A0ABU5V2F5</accession>
<dbReference type="Pfam" id="PF13954">
    <property type="entry name" value="PapC_N"/>
    <property type="match status" value="1"/>
</dbReference>
<dbReference type="RefSeq" id="WP_323438512.1">
    <property type="nucleotide sequence ID" value="NZ_JAYFUH010000087.1"/>
</dbReference>
<sequence>MNLPAAACHRPVATPVRRRLPALIVAILATQCLEAMGQETAMSAAAVVQFDTEFLVAGGGRNVDISRFERGSVVLPGVYRADLQVNG</sequence>
<feature type="non-terminal residue" evidence="2">
    <location>
        <position position="87"/>
    </location>
</feature>
<organism evidence="2 3">
    <name type="scientific">Stenotrophomonas capsici</name>
    <dbReference type="NCBI Taxonomy" id="3110230"/>
    <lineage>
        <taxon>Bacteria</taxon>
        <taxon>Pseudomonadati</taxon>
        <taxon>Pseudomonadota</taxon>
        <taxon>Gammaproteobacteria</taxon>
        <taxon>Lysobacterales</taxon>
        <taxon>Lysobacteraceae</taxon>
        <taxon>Stenotrophomonas</taxon>
    </lineage>
</organism>
<feature type="domain" description="PapC N-terminal" evidence="1">
    <location>
        <begin position="49"/>
        <end position="87"/>
    </location>
</feature>
<name>A0ABU5V2F5_9GAMM</name>
<comment type="caution">
    <text evidence="2">The sequence shown here is derived from an EMBL/GenBank/DDBJ whole genome shotgun (WGS) entry which is preliminary data.</text>
</comment>
<dbReference type="Gene3D" id="3.10.20.410">
    <property type="match status" value="1"/>
</dbReference>
<gene>
    <name evidence="2" type="ORF">VA603_08355</name>
</gene>
<evidence type="ECO:0000313" key="2">
    <source>
        <dbReference type="EMBL" id="MEA5667539.1"/>
    </source>
</evidence>
<protein>
    <submittedName>
        <fullName evidence="2">FimD/PapC N-terminal domain-containing protein</fullName>
    </submittedName>
</protein>
<proteinExistence type="predicted"/>
<dbReference type="Proteomes" id="UP001301653">
    <property type="component" value="Unassembled WGS sequence"/>
</dbReference>
<dbReference type="InterPro" id="IPR037224">
    <property type="entry name" value="PapC_N_sf"/>
</dbReference>
<evidence type="ECO:0000259" key="1">
    <source>
        <dbReference type="Pfam" id="PF13954"/>
    </source>
</evidence>
<dbReference type="SUPFAM" id="SSF141729">
    <property type="entry name" value="FimD N-terminal domain-like"/>
    <property type="match status" value="1"/>
</dbReference>
<reference evidence="2 3" key="1">
    <citation type="submission" date="2023-12" db="EMBL/GenBank/DDBJ databases">
        <title>Stenotrophomonas guangdongensis sp. nov., isolated from wilted pepper plants (Capsicum annuum).</title>
        <authorList>
            <person name="Qiu M."/>
            <person name="Li Y."/>
            <person name="Liu Q."/>
            <person name="Zhang X."/>
            <person name="Huang Y."/>
            <person name="Guo R."/>
            <person name="Hu M."/>
            <person name="Zhou J."/>
            <person name="Zhou X."/>
        </authorList>
    </citation>
    <scope>NUCLEOTIDE SEQUENCE [LARGE SCALE GENOMIC DNA]</scope>
    <source>
        <strain evidence="2 3">MH1</strain>
    </source>
</reference>
<dbReference type="EMBL" id="JAYFUH010000087">
    <property type="protein sequence ID" value="MEA5667539.1"/>
    <property type="molecule type" value="Genomic_DNA"/>
</dbReference>
<keyword evidence="3" id="KW-1185">Reference proteome</keyword>
<dbReference type="InterPro" id="IPR025885">
    <property type="entry name" value="PapC_N"/>
</dbReference>
<evidence type="ECO:0000313" key="3">
    <source>
        <dbReference type="Proteomes" id="UP001301653"/>
    </source>
</evidence>